<keyword evidence="2" id="KW-1185">Reference proteome</keyword>
<accession>A0ACD3BH27</accession>
<dbReference type="EMBL" id="ML208259">
    <property type="protein sequence ID" value="TFK77190.1"/>
    <property type="molecule type" value="Genomic_DNA"/>
</dbReference>
<proteinExistence type="predicted"/>
<evidence type="ECO:0000313" key="2">
    <source>
        <dbReference type="Proteomes" id="UP000308600"/>
    </source>
</evidence>
<protein>
    <submittedName>
        <fullName evidence="1">DNase I-like protein</fullName>
    </submittedName>
</protein>
<organism evidence="1 2">
    <name type="scientific">Pluteus cervinus</name>
    <dbReference type="NCBI Taxonomy" id="181527"/>
    <lineage>
        <taxon>Eukaryota</taxon>
        <taxon>Fungi</taxon>
        <taxon>Dikarya</taxon>
        <taxon>Basidiomycota</taxon>
        <taxon>Agaricomycotina</taxon>
        <taxon>Agaricomycetes</taxon>
        <taxon>Agaricomycetidae</taxon>
        <taxon>Agaricales</taxon>
        <taxon>Pluteineae</taxon>
        <taxon>Pluteaceae</taxon>
        <taxon>Pluteus</taxon>
    </lineage>
</organism>
<sequence>MQVLRKYLEAEDPSVLVLTETKCSKGKPDILCLKTRFKYQFWGTDPQPGRAGTAILSKVKPINTVMGLPTWPEDPSHTAGRYVELEYEGVYIIGVYVPNSGDTLQNLDTRKKWNTALKDHLRTLDAQKPIICGGDFNCIMDKKDIDQTAEAYWDRMGGMSKQERVDMAELMKEDDAFEGFVDVWRNLHPEAEEYTHSSTKFGSWRLDSFIVSAQLTAKASGSVIRHKLKALNVSDHWPVAFDIELKL</sequence>
<dbReference type="Proteomes" id="UP000308600">
    <property type="component" value="Unassembled WGS sequence"/>
</dbReference>
<gene>
    <name evidence="1" type="ORF">BDN72DRAFT_31484</name>
</gene>
<name>A0ACD3BH27_9AGAR</name>
<evidence type="ECO:0000313" key="1">
    <source>
        <dbReference type="EMBL" id="TFK77190.1"/>
    </source>
</evidence>
<reference evidence="1 2" key="1">
    <citation type="journal article" date="2019" name="Nat. Ecol. Evol.">
        <title>Megaphylogeny resolves global patterns of mushroom evolution.</title>
        <authorList>
            <person name="Varga T."/>
            <person name="Krizsan K."/>
            <person name="Foldi C."/>
            <person name="Dima B."/>
            <person name="Sanchez-Garcia M."/>
            <person name="Sanchez-Ramirez S."/>
            <person name="Szollosi G.J."/>
            <person name="Szarkandi J.G."/>
            <person name="Papp V."/>
            <person name="Albert L."/>
            <person name="Andreopoulos W."/>
            <person name="Angelini C."/>
            <person name="Antonin V."/>
            <person name="Barry K.W."/>
            <person name="Bougher N.L."/>
            <person name="Buchanan P."/>
            <person name="Buyck B."/>
            <person name="Bense V."/>
            <person name="Catcheside P."/>
            <person name="Chovatia M."/>
            <person name="Cooper J."/>
            <person name="Damon W."/>
            <person name="Desjardin D."/>
            <person name="Finy P."/>
            <person name="Geml J."/>
            <person name="Haridas S."/>
            <person name="Hughes K."/>
            <person name="Justo A."/>
            <person name="Karasinski D."/>
            <person name="Kautmanova I."/>
            <person name="Kiss B."/>
            <person name="Kocsube S."/>
            <person name="Kotiranta H."/>
            <person name="LaButti K.M."/>
            <person name="Lechner B.E."/>
            <person name="Liimatainen K."/>
            <person name="Lipzen A."/>
            <person name="Lukacs Z."/>
            <person name="Mihaltcheva S."/>
            <person name="Morgado L.N."/>
            <person name="Niskanen T."/>
            <person name="Noordeloos M.E."/>
            <person name="Ohm R.A."/>
            <person name="Ortiz-Santana B."/>
            <person name="Ovrebo C."/>
            <person name="Racz N."/>
            <person name="Riley R."/>
            <person name="Savchenko A."/>
            <person name="Shiryaev A."/>
            <person name="Soop K."/>
            <person name="Spirin V."/>
            <person name="Szebenyi C."/>
            <person name="Tomsovsky M."/>
            <person name="Tulloss R.E."/>
            <person name="Uehling J."/>
            <person name="Grigoriev I.V."/>
            <person name="Vagvolgyi C."/>
            <person name="Papp T."/>
            <person name="Martin F.M."/>
            <person name="Miettinen O."/>
            <person name="Hibbett D.S."/>
            <person name="Nagy L.G."/>
        </authorList>
    </citation>
    <scope>NUCLEOTIDE SEQUENCE [LARGE SCALE GENOMIC DNA]</scope>
    <source>
        <strain evidence="1 2">NL-1719</strain>
    </source>
</reference>